<dbReference type="InterPro" id="IPR008969">
    <property type="entry name" value="CarboxyPept-like_regulatory"/>
</dbReference>
<evidence type="ECO:0000256" key="1">
    <source>
        <dbReference type="SAM" id="SignalP"/>
    </source>
</evidence>
<dbReference type="Proteomes" id="UP001474120">
    <property type="component" value="Unassembled WGS sequence"/>
</dbReference>
<keyword evidence="1" id="KW-0732">Signal</keyword>
<dbReference type="SUPFAM" id="SSF49464">
    <property type="entry name" value="Carboxypeptidase regulatory domain-like"/>
    <property type="match status" value="1"/>
</dbReference>
<accession>A0ABU9L4U4</accession>
<protein>
    <submittedName>
        <fullName evidence="2">Carboxypeptidase-like regulatory domain-containing protein</fullName>
    </submittedName>
</protein>
<name>A0ABU9L4U4_9FLAO</name>
<feature type="signal peptide" evidence="1">
    <location>
        <begin position="1"/>
        <end position="20"/>
    </location>
</feature>
<sequence>MRVSFIFMLTLLLFMTKMSAQDNSIITGKVINGEDKEPLPFASIRLKNHPIGTISNENGDFDFYIPKSKRTDTLSISFIGFNSYEVPLININRKLEILLTPSSNVLDEVILTEKDPLDYIKKVLERLPENYPQEKYETLAYYREKFIENGAIINKEEAVFKTYYPSQGDSSKNQHLLLLYKPEENPQQFQFMREWFEAKQEKRKRKAIKKGKEFDKEEYDSDMDINLGGPESVINLDINNERDNYLNPEHFNKYEYSFGEETSLNGERLVTINFKAKRTIDHKKDSGKILINTEDYAIVSIEQIGKFSVPFVVKPILFVIGLKIENPTFNTVINYQKYRDNWYPQLFRWDAKINLTKRHTFDTNEISDINIGQVFFINKVDSIANPIDESHRFDEREDMADQVYNDLNLSWGQLNVIKD</sequence>
<evidence type="ECO:0000313" key="3">
    <source>
        <dbReference type="Proteomes" id="UP001474120"/>
    </source>
</evidence>
<dbReference type="EMBL" id="JBCDNA010000003">
    <property type="protein sequence ID" value="MEL4456674.1"/>
    <property type="molecule type" value="Genomic_DNA"/>
</dbReference>
<dbReference type="RefSeq" id="WP_342160841.1">
    <property type="nucleotide sequence ID" value="NZ_JBCDNA010000003.1"/>
</dbReference>
<dbReference type="Pfam" id="PF13715">
    <property type="entry name" value="CarbopepD_reg_2"/>
    <property type="match status" value="1"/>
</dbReference>
<reference evidence="2 3" key="1">
    <citation type="submission" date="2024-04" db="EMBL/GenBank/DDBJ databases">
        <title>whole genome sequencing of Lutimonas vermicola strain IMCC1616.</title>
        <authorList>
            <person name="Bae S.S."/>
        </authorList>
    </citation>
    <scope>NUCLEOTIDE SEQUENCE [LARGE SCALE GENOMIC DNA]</scope>
    <source>
        <strain evidence="2 3">IMCC1616</strain>
    </source>
</reference>
<feature type="chain" id="PRO_5047300019" evidence="1">
    <location>
        <begin position="21"/>
        <end position="419"/>
    </location>
</feature>
<organism evidence="2 3">
    <name type="scientific">Lutimonas vermicola</name>
    <dbReference type="NCBI Taxonomy" id="414288"/>
    <lineage>
        <taxon>Bacteria</taxon>
        <taxon>Pseudomonadati</taxon>
        <taxon>Bacteroidota</taxon>
        <taxon>Flavobacteriia</taxon>
        <taxon>Flavobacteriales</taxon>
        <taxon>Flavobacteriaceae</taxon>
        <taxon>Lutimonas</taxon>
    </lineage>
</organism>
<dbReference type="Gene3D" id="2.60.40.1120">
    <property type="entry name" value="Carboxypeptidase-like, regulatory domain"/>
    <property type="match status" value="1"/>
</dbReference>
<keyword evidence="3" id="KW-1185">Reference proteome</keyword>
<comment type="caution">
    <text evidence="2">The sequence shown here is derived from an EMBL/GenBank/DDBJ whole genome shotgun (WGS) entry which is preliminary data.</text>
</comment>
<gene>
    <name evidence="2" type="ORF">AABB81_12265</name>
</gene>
<evidence type="ECO:0000313" key="2">
    <source>
        <dbReference type="EMBL" id="MEL4456674.1"/>
    </source>
</evidence>
<proteinExistence type="predicted"/>